<dbReference type="OrthoDB" id="9909686at2759"/>
<feature type="domain" description="C2H2-type" evidence="9">
    <location>
        <begin position="224"/>
        <end position="251"/>
    </location>
</feature>
<evidence type="ECO:0000259" key="10">
    <source>
        <dbReference type="PROSITE" id="PS50805"/>
    </source>
</evidence>
<evidence type="ECO:0000256" key="8">
    <source>
        <dbReference type="SAM" id="MobiDB-lite"/>
    </source>
</evidence>
<evidence type="ECO:0000256" key="2">
    <source>
        <dbReference type="ARBA" id="ARBA00022723"/>
    </source>
</evidence>
<evidence type="ECO:0000256" key="5">
    <source>
        <dbReference type="ARBA" id="ARBA00022833"/>
    </source>
</evidence>
<dbReference type="PANTHER" id="PTHR23234">
    <property type="entry name" value="ZNF44 PROTEIN"/>
    <property type="match status" value="1"/>
</dbReference>
<comment type="caution">
    <text evidence="11">The sequence shown here is derived from an EMBL/GenBank/DDBJ whole genome shotgun (WGS) entry which is preliminary data.</text>
</comment>
<dbReference type="AlphaFoldDB" id="A0A8T2IG82"/>
<dbReference type="GO" id="GO:0006355">
    <property type="term" value="P:regulation of DNA-templated transcription"/>
    <property type="evidence" value="ECO:0007669"/>
    <property type="project" value="InterPro"/>
</dbReference>
<dbReference type="SUPFAM" id="SSF57667">
    <property type="entry name" value="beta-beta-alpha zinc fingers"/>
    <property type="match status" value="5"/>
</dbReference>
<keyword evidence="3" id="KW-0677">Repeat</keyword>
<dbReference type="Gene3D" id="3.30.160.60">
    <property type="entry name" value="Classic Zinc Finger"/>
    <property type="match status" value="5"/>
</dbReference>
<proteinExistence type="predicted"/>
<sequence length="499" mass="58696">MTVLKEDSTSPAGISGDMEMHLTYSDLAVYFSEEEWWALADGQRELYKEVMRDNYENLQSLDDGSTDEAQVGENIQAILLQNQPQIKTPQKCENLQYCNSYNEQSNYIYKRNSKKPYSCIDCGKSYHKECTLIAHQKSHFKNQAYKCPCCEKSFRKPSHLRRHLKTHQVYECPKCQGRFRNKTDFSKHFKLQHKVKQYKCNMCQGVFQSRSDLALHQKQYRKCHQCCECRKRFSTKFDFYRHQKVHLGDNVLECKECGKVFTRLDNFTKHTSCHSSKVAPNDSTFSPDKVNRFLNEKPVLPKCADETLEIKQEAEKNVVHNEDELIDAPLCIDFRDIRVKTKVTKAKNREEFPRKAQSRSINQAYEDPKSKHKVAQNTKKNSTSPVLLPRAKINGLQKEKLSHVLALSTTKQNVCVDSKAMSLNCKKCKKRYRHRRSLLRHRKSHAQRFKCHQCGETFKKLVEVYIHRFQHSGKRRYKCRKCKKRFSFKSLLLLHKSTH</sequence>
<name>A0A8T2IG82_9PIPI</name>
<feature type="domain" description="C2H2-type" evidence="9">
    <location>
        <begin position="198"/>
        <end position="224"/>
    </location>
</feature>
<comment type="subcellular location">
    <subcellularLocation>
        <location evidence="1">Nucleus</location>
    </subcellularLocation>
</comment>
<keyword evidence="12" id="KW-1185">Reference proteome</keyword>
<evidence type="ECO:0000313" key="12">
    <source>
        <dbReference type="Proteomes" id="UP000812440"/>
    </source>
</evidence>
<evidence type="ECO:0000259" key="9">
    <source>
        <dbReference type="PROSITE" id="PS50157"/>
    </source>
</evidence>
<dbReference type="Pfam" id="PF01352">
    <property type="entry name" value="KRAB"/>
    <property type="match status" value="1"/>
</dbReference>
<dbReference type="EMBL" id="JAACNH010000412">
    <property type="protein sequence ID" value="KAG8431022.1"/>
    <property type="molecule type" value="Genomic_DNA"/>
</dbReference>
<dbReference type="InterPro" id="IPR001909">
    <property type="entry name" value="KRAB"/>
</dbReference>
<dbReference type="FunFam" id="3.30.160.60:FF:000145">
    <property type="entry name" value="Zinc finger protein 574"/>
    <property type="match status" value="1"/>
</dbReference>
<dbReference type="PROSITE" id="PS50157">
    <property type="entry name" value="ZINC_FINGER_C2H2_2"/>
    <property type="match status" value="9"/>
</dbReference>
<keyword evidence="4 7" id="KW-0863">Zinc-finger</keyword>
<feature type="domain" description="C2H2-type" evidence="9">
    <location>
        <begin position="449"/>
        <end position="476"/>
    </location>
</feature>
<keyword evidence="2" id="KW-0479">Metal-binding</keyword>
<feature type="region of interest" description="Disordered" evidence="8">
    <location>
        <begin position="348"/>
        <end position="382"/>
    </location>
</feature>
<feature type="domain" description="C2H2-type" evidence="9">
    <location>
        <begin position="423"/>
        <end position="450"/>
    </location>
</feature>
<dbReference type="PROSITE" id="PS50805">
    <property type="entry name" value="KRAB"/>
    <property type="match status" value="1"/>
</dbReference>
<dbReference type="SUPFAM" id="SSF109640">
    <property type="entry name" value="KRAB domain (Kruppel-associated box)"/>
    <property type="match status" value="1"/>
</dbReference>
<dbReference type="InterPro" id="IPR013087">
    <property type="entry name" value="Znf_C2H2_type"/>
</dbReference>
<dbReference type="InterPro" id="IPR050758">
    <property type="entry name" value="Znf_C2H2-type"/>
</dbReference>
<feature type="domain" description="C2H2-type" evidence="9">
    <location>
        <begin position="170"/>
        <end position="198"/>
    </location>
</feature>
<dbReference type="PROSITE" id="PS00028">
    <property type="entry name" value="ZINC_FINGER_C2H2_1"/>
    <property type="match status" value="7"/>
</dbReference>
<feature type="domain" description="C2H2-type" evidence="9">
    <location>
        <begin position="117"/>
        <end position="144"/>
    </location>
</feature>
<organism evidence="11 12">
    <name type="scientific">Hymenochirus boettgeri</name>
    <name type="common">Congo dwarf clawed frog</name>
    <dbReference type="NCBI Taxonomy" id="247094"/>
    <lineage>
        <taxon>Eukaryota</taxon>
        <taxon>Metazoa</taxon>
        <taxon>Chordata</taxon>
        <taxon>Craniata</taxon>
        <taxon>Vertebrata</taxon>
        <taxon>Euteleostomi</taxon>
        <taxon>Amphibia</taxon>
        <taxon>Batrachia</taxon>
        <taxon>Anura</taxon>
        <taxon>Pipoidea</taxon>
        <taxon>Pipidae</taxon>
        <taxon>Pipinae</taxon>
        <taxon>Hymenochirus</taxon>
    </lineage>
</organism>
<evidence type="ECO:0000256" key="3">
    <source>
        <dbReference type="ARBA" id="ARBA00022737"/>
    </source>
</evidence>
<dbReference type="Proteomes" id="UP000812440">
    <property type="component" value="Unassembled WGS sequence"/>
</dbReference>
<protein>
    <submittedName>
        <fullName evidence="11">Uncharacterized protein</fullName>
    </submittedName>
</protein>
<dbReference type="GO" id="GO:0005634">
    <property type="term" value="C:nucleus"/>
    <property type="evidence" value="ECO:0007669"/>
    <property type="project" value="UniProtKB-SubCell"/>
</dbReference>
<dbReference type="SMART" id="SM00349">
    <property type="entry name" value="KRAB"/>
    <property type="match status" value="1"/>
</dbReference>
<evidence type="ECO:0000256" key="7">
    <source>
        <dbReference type="PROSITE-ProRule" id="PRU00042"/>
    </source>
</evidence>
<dbReference type="SMART" id="SM00355">
    <property type="entry name" value="ZnF_C2H2"/>
    <property type="match status" value="9"/>
</dbReference>
<dbReference type="CDD" id="cd07765">
    <property type="entry name" value="KRAB_A-box"/>
    <property type="match status" value="1"/>
</dbReference>
<evidence type="ECO:0000256" key="4">
    <source>
        <dbReference type="ARBA" id="ARBA00022771"/>
    </source>
</evidence>
<dbReference type="GO" id="GO:0008270">
    <property type="term" value="F:zinc ion binding"/>
    <property type="evidence" value="ECO:0007669"/>
    <property type="project" value="UniProtKB-KW"/>
</dbReference>
<feature type="domain" description="C2H2-type" evidence="9">
    <location>
        <begin position="477"/>
        <end position="499"/>
    </location>
</feature>
<feature type="domain" description="C2H2-type" evidence="9">
    <location>
        <begin position="145"/>
        <end position="167"/>
    </location>
</feature>
<accession>A0A8T2IG82</accession>
<feature type="domain" description="C2H2-type" evidence="9">
    <location>
        <begin position="252"/>
        <end position="279"/>
    </location>
</feature>
<keyword evidence="6" id="KW-0539">Nucleus</keyword>
<evidence type="ECO:0000313" key="11">
    <source>
        <dbReference type="EMBL" id="KAG8431022.1"/>
    </source>
</evidence>
<dbReference type="PANTHER" id="PTHR23234:SF10">
    <property type="entry name" value="RIKEN CDNA 6720489N17 GENE-RELATED"/>
    <property type="match status" value="1"/>
</dbReference>
<evidence type="ECO:0000256" key="6">
    <source>
        <dbReference type="ARBA" id="ARBA00023242"/>
    </source>
</evidence>
<dbReference type="Pfam" id="PF00096">
    <property type="entry name" value="zf-C2H2"/>
    <property type="match status" value="3"/>
</dbReference>
<dbReference type="InterPro" id="IPR036236">
    <property type="entry name" value="Znf_C2H2_sf"/>
</dbReference>
<gene>
    <name evidence="11" type="ORF">GDO86_019547</name>
</gene>
<reference evidence="11" key="1">
    <citation type="thesis" date="2020" institute="ProQuest LLC" country="789 East Eisenhower Parkway, Ann Arbor, MI, USA">
        <title>Comparative Genomics and Chromosome Evolution.</title>
        <authorList>
            <person name="Mudd A.B."/>
        </authorList>
    </citation>
    <scope>NUCLEOTIDE SEQUENCE</scope>
    <source>
        <strain evidence="11">Female2</strain>
        <tissue evidence="11">Blood</tissue>
    </source>
</reference>
<dbReference type="InterPro" id="IPR036051">
    <property type="entry name" value="KRAB_dom_sf"/>
</dbReference>
<feature type="domain" description="KRAB" evidence="10">
    <location>
        <begin position="22"/>
        <end position="97"/>
    </location>
</feature>
<evidence type="ECO:0000256" key="1">
    <source>
        <dbReference type="ARBA" id="ARBA00004123"/>
    </source>
</evidence>
<dbReference type="Gene3D" id="6.10.140.140">
    <property type="match status" value="1"/>
</dbReference>
<keyword evidence="5" id="KW-0862">Zinc</keyword>